<dbReference type="EnsemblMetazoa" id="BGLB001119-RB">
    <property type="protein sequence ID" value="BGLB001119-PB"/>
    <property type="gene ID" value="BGLB001119"/>
</dbReference>
<keyword evidence="10" id="KW-1185">Reference proteome</keyword>
<dbReference type="GO" id="GO:0051170">
    <property type="term" value="P:import into nucleus"/>
    <property type="evidence" value="ECO:0007669"/>
    <property type="project" value="TreeGrafter"/>
</dbReference>
<dbReference type="Gene3D" id="3.40.50.720">
    <property type="entry name" value="NAD(P)-binding Rossmann-like Domain"/>
    <property type="match status" value="1"/>
</dbReference>
<dbReference type="AlphaFoldDB" id="A0A2C9JDR0"/>
<comment type="subunit">
    <text evidence="4">Monomer. Forms homodimers during oxidative stress. Interacts (via N-terminus) with elongation factor EEF1A1 (via middle-region); the interaction is direct and competes with EEF1A1 binding to guanyl-nucleotide exchange factor EEF1B2, thereby inhibiting GDP for GTP exchange and reactivation of EEF1A1. Interacts with nuclear transport receptors XPO4, IPO5/RANBP5, IPO7, IPO9 and KPNB1 as well as GCN1L1/GCN1 and LRPPRC probably through their HEAT repeats. Binds NCOA5/CIA.</text>
</comment>
<dbReference type="VEuPathDB" id="VectorBase:BGLAX_049938"/>
<evidence type="ECO:0000256" key="3">
    <source>
        <dbReference type="ARBA" id="ARBA00023157"/>
    </source>
</evidence>
<evidence type="ECO:0000256" key="6">
    <source>
        <dbReference type="SAM" id="Phobius"/>
    </source>
</evidence>
<dbReference type="OMA" id="DWPQLTI"/>
<dbReference type="GeneID" id="106054430"/>
<evidence type="ECO:0000313" key="8">
    <source>
        <dbReference type="EnsemblMetazoa" id="BGLB001119-PB"/>
    </source>
</evidence>
<dbReference type="PANTHER" id="PTHR14097">
    <property type="entry name" value="OXIDOREDUCTASE HTATIP2"/>
    <property type="match status" value="1"/>
</dbReference>
<feature type="domain" description="NAD(P)-binding" evidence="7">
    <location>
        <begin position="71"/>
        <end position="182"/>
    </location>
</feature>
<dbReference type="OrthoDB" id="430436at2759"/>
<evidence type="ECO:0000313" key="10">
    <source>
        <dbReference type="Proteomes" id="UP001165740"/>
    </source>
</evidence>
<evidence type="ECO:0000256" key="1">
    <source>
        <dbReference type="ARBA" id="ARBA00022857"/>
    </source>
</evidence>
<protein>
    <recommendedName>
        <fullName evidence="5">Protein HTATIP2</fullName>
    </recommendedName>
</protein>
<dbReference type="STRING" id="6526.A0A2C9JDR0"/>
<accession>A0A2C9JDR0</accession>
<evidence type="ECO:0000256" key="5">
    <source>
        <dbReference type="ARBA" id="ARBA00093604"/>
    </source>
</evidence>
<evidence type="ECO:0000313" key="11">
    <source>
        <dbReference type="RefSeq" id="XP_013065724.1"/>
    </source>
</evidence>
<dbReference type="KEGG" id="bgt:106054430"/>
<dbReference type="CDD" id="cd05250">
    <property type="entry name" value="CC3_like_SDR_a"/>
    <property type="match status" value="1"/>
</dbReference>
<keyword evidence="1" id="KW-0521">NADP</keyword>
<dbReference type="GO" id="GO:0005737">
    <property type="term" value="C:cytoplasm"/>
    <property type="evidence" value="ECO:0007669"/>
    <property type="project" value="TreeGrafter"/>
</dbReference>
<dbReference type="GO" id="GO:0003824">
    <property type="term" value="F:catalytic activity"/>
    <property type="evidence" value="ECO:0007669"/>
    <property type="project" value="UniProtKB-ARBA"/>
</dbReference>
<dbReference type="FunFam" id="3.40.50.720:FF:000271">
    <property type="entry name" value="oxidoreductase HTATIP2 isoform X1"/>
    <property type="match status" value="1"/>
</dbReference>
<gene>
    <name evidence="8" type="primary">106054430</name>
    <name evidence="11" type="synonym">LOC106054430</name>
</gene>
<dbReference type="SUPFAM" id="SSF51735">
    <property type="entry name" value="NAD(P)-binding Rossmann-fold domains"/>
    <property type="match status" value="1"/>
</dbReference>
<evidence type="ECO:0000256" key="2">
    <source>
        <dbReference type="ARBA" id="ARBA00022990"/>
    </source>
</evidence>
<dbReference type="RefSeq" id="XP_013065724.1">
    <property type="nucleotide sequence ID" value="XM_013210270.2"/>
</dbReference>
<dbReference type="Proteomes" id="UP001165740">
    <property type="component" value="Chromosome 10"/>
</dbReference>
<evidence type="ECO:0000256" key="4">
    <source>
        <dbReference type="ARBA" id="ARBA00093483"/>
    </source>
</evidence>
<keyword evidence="3" id="KW-1015">Disulfide bond</keyword>
<reference evidence="11" key="2">
    <citation type="submission" date="2023-09" db="UniProtKB">
        <authorList>
            <consortium name="RefSeq"/>
        </authorList>
    </citation>
    <scope>IDENTIFICATION</scope>
</reference>
<feature type="transmembrane region" description="Helical" evidence="6">
    <location>
        <begin position="12"/>
        <end position="31"/>
    </location>
</feature>
<keyword evidence="6" id="KW-0812">Transmembrane</keyword>
<evidence type="ECO:0000313" key="9">
    <source>
        <dbReference type="Proteomes" id="UP000076420"/>
    </source>
</evidence>
<evidence type="ECO:0000259" key="7">
    <source>
        <dbReference type="Pfam" id="PF13460"/>
    </source>
</evidence>
<organism evidence="8 9">
    <name type="scientific">Biomphalaria glabrata</name>
    <name type="common">Bloodfluke planorb</name>
    <name type="synonym">Freshwater snail</name>
    <dbReference type="NCBI Taxonomy" id="6526"/>
    <lineage>
        <taxon>Eukaryota</taxon>
        <taxon>Metazoa</taxon>
        <taxon>Spiralia</taxon>
        <taxon>Lophotrochozoa</taxon>
        <taxon>Mollusca</taxon>
        <taxon>Gastropoda</taxon>
        <taxon>Heterobranchia</taxon>
        <taxon>Euthyneura</taxon>
        <taxon>Panpulmonata</taxon>
        <taxon>Hygrophila</taxon>
        <taxon>Lymnaeoidea</taxon>
        <taxon>Planorbidae</taxon>
        <taxon>Biomphalaria</taxon>
    </lineage>
</organism>
<reference evidence="8" key="1">
    <citation type="submission" date="2020-05" db="UniProtKB">
        <authorList>
            <consortium name="EnsemblMetazoa"/>
        </authorList>
    </citation>
    <scope>IDENTIFICATION</scope>
    <source>
        <strain evidence="8">BB02</strain>
    </source>
</reference>
<dbReference type="Pfam" id="PF13460">
    <property type="entry name" value="NAD_binding_10"/>
    <property type="match status" value="1"/>
</dbReference>
<keyword evidence="6" id="KW-1133">Transmembrane helix</keyword>
<sequence>MKFLWFRCDIIIPSTALAVFVVLLALLGFIIKKELEGSENTERHCSMAEEALTSHEKFKSEGHTAFVLGYTGEVGKVLVEELNDLKLFKKVVLIGRRQIPLNLGPEFEQKVIDFENIDEHKDVFENLDIGFCCLGTTRAKSGVQGFIRVDHDYVLLAAEIAKAQGCKHFSLVSSQGADKNSSFLYPRTKGQVEEALKVMHFNRLSIYRPGVLMCDRQESRPMEAAVRVVLKPLSYFFPTAITTPVQIMARAMINNAISSTNISTELYDNKAIHQLSGISKGCSNLKRSLSAPESTKTK</sequence>
<dbReference type="InterPro" id="IPR036291">
    <property type="entry name" value="NAD(P)-bd_dom_sf"/>
</dbReference>
<keyword evidence="2" id="KW-0007">Acetylation</keyword>
<dbReference type="InterPro" id="IPR016040">
    <property type="entry name" value="NAD(P)-bd_dom"/>
</dbReference>
<keyword evidence="6" id="KW-0472">Membrane</keyword>
<dbReference type="Proteomes" id="UP000076420">
    <property type="component" value="Unassembled WGS sequence"/>
</dbReference>
<proteinExistence type="predicted"/>
<name>A0A2C9JDR0_BIOGL</name>
<dbReference type="PANTHER" id="PTHR14097:SF7">
    <property type="entry name" value="OXIDOREDUCTASE HTATIP2"/>
    <property type="match status" value="1"/>
</dbReference>
<dbReference type="VEuPathDB" id="VectorBase:BGLB001119"/>